<dbReference type="Proteomes" id="UP001565927">
    <property type="component" value="Unassembled WGS sequence"/>
</dbReference>
<dbReference type="EMBL" id="JBGFTU010000021">
    <property type="protein sequence ID" value="MEZ0166426.1"/>
    <property type="molecule type" value="Genomic_DNA"/>
</dbReference>
<evidence type="ECO:0000313" key="1">
    <source>
        <dbReference type="EMBL" id="MEZ0166426.1"/>
    </source>
</evidence>
<sequence>MSRPGPRTGDCTPAEARTRLRQARLSLEAAELVQAEDLAEAATVATGNAVLAAIAAADAICCFVAGVRSRGQDHRQAIALLQEATGDAALARGLREVLDLKVQRRALAPAGHYGLSNVSQANCTAAIRRARALVEDATTRLM</sequence>
<evidence type="ECO:0008006" key="3">
    <source>
        <dbReference type="Google" id="ProtNLM"/>
    </source>
</evidence>
<reference evidence="1 2" key="1">
    <citation type="submission" date="2024-07" db="EMBL/GenBank/DDBJ databases">
        <authorList>
            <person name="Thanompreechachai J."/>
            <person name="Duangmal K."/>
        </authorList>
    </citation>
    <scope>NUCLEOTIDE SEQUENCE [LARGE SCALE GENOMIC DNA]</scope>
    <source>
        <strain evidence="1 2">LSe6-4</strain>
    </source>
</reference>
<accession>A0ABV4H4D2</accession>
<dbReference type="RefSeq" id="WP_370442643.1">
    <property type="nucleotide sequence ID" value="NZ_JBGFTU010000021.1"/>
</dbReference>
<proteinExistence type="predicted"/>
<comment type="caution">
    <text evidence="1">The sequence shown here is derived from an EMBL/GenBank/DDBJ whole genome shotgun (WGS) entry which is preliminary data.</text>
</comment>
<gene>
    <name evidence="1" type="ORF">AB2L27_16815</name>
</gene>
<keyword evidence="2" id="KW-1185">Reference proteome</keyword>
<evidence type="ECO:0000313" key="2">
    <source>
        <dbReference type="Proteomes" id="UP001565927"/>
    </source>
</evidence>
<name>A0ABV4H4D2_9ACTN</name>
<organism evidence="1 2">
    <name type="scientific">Kineococcus halophytocola</name>
    <dbReference type="NCBI Taxonomy" id="3234027"/>
    <lineage>
        <taxon>Bacteria</taxon>
        <taxon>Bacillati</taxon>
        <taxon>Actinomycetota</taxon>
        <taxon>Actinomycetes</taxon>
        <taxon>Kineosporiales</taxon>
        <taxon>Kineosporiaceae</taxon>
        <taxon>Kineococcus</taxon>
    </lineage>
</organism>
<protein>
    <recommendedName>
        <fullName evidence="3">HEPN domain-containing protein</fullName>
    </recommendedName>
</protein>